<dbReference type="PANTHER" id="PTHR43179">
    <property type="entry name" value="RHAMNOSYLTRANSFERASE WBBL"/>
    <property type="match status" value="1"/>
</dbReference>
<dbReference type="Gene3D" id="3.90.550.10">
    <property type="entry name" value="Spore Coat Polysaccharide Biosynthesis Protein SpsA, Chain A"/>
    <property type="match status" value="1"/>
</dbReference>
<reference evidence="5 6" key="1">
    <citation type="journal article" date="2012" name="ISME J.">
        <title>Nitrification expanded: discovery, physiology and genomics of a nitrite-oxidizing bacterium from the phylum Chloroflexi.</title>
        <authorList>
            <person name="Sorokin D.Y."/>
            <person name="Lucker S."/>
            <person name="Vejmelkova D."/>
            <person name="Kostrikina N.A."/>
            <person name="Kleerebezem R."/>
            <person name="Rijpstra W.I."/>
            <person name="Damste J.S."/>
            <person name="Le Paslier D."/>
            <person name="Muyzer G."/>
            <person name="Wagner M."/>
            <person name="van Loosdrecht M.C."/>
            <person name="Daims H."/>
        </authorList>
    </citation>
    <scope>NUCLEOTIDE SEQUENCE [LARGE SCALE GENOMIC DNA]</scope>
    <source>
        <strain evidence="6">none</strain>
    </source>
</reference>
<dbReference type="PANTHER" id="PTHR43179:SF12">
    <property type="entry name" value="GALACTOFURANOSYLTRANSFERASE GLFT2"/>
    <property type="match status" value="1"/>
</dbReference>
<dbReference type="GO" id="GO:0016757">
    <property type="term" value="F:glycosyltransferase activity"/>
    <property type="evidence" value="ECO:0007669"/>
    <property type="project" value="UniProtKB-KW"/>
</dbReference>
<dbReference type="OrthoDB" id="153025at2"/>
<comment type="caution">
    <text evidence="5">The sequence shown here is derived from an EMBL/GenBank/DDBJ whole genome shotgun (WGS) entry which is preliminary data.</text>
</comment>
<evidence type="ECO:0000313" key="5">
    <source>
        <dbReference type="EMBL" id="CCF82877.1"/>
    </source>
</evidence>
<comment type="similarity">
    <text evidence="1">Belongs to the glycosyltransferase 2 family.</text>
</comment>
<name>I4EDW5_9BACT</name>
<feature type="domain" description="Glycosyltransferase 2-like" evidence="4">
    <location>
        <begin position="17"/>
        <end position="181"/>
    </location>
</feature>
<dbReference type="RefSeq" id="WP_008475395.1">
    <property type="nucleotide sequence ID" value="NZ_CAGS01000073.1"/>
</dbReference>
<dbReference type="EMBL" id="CAGS01000073">
    <property type="protein sequence ID" value="CCF82877.1"/>
    <property type="molecule type" value="Genomic_DNA"/>
</dbReference>
<dbReference type="SUPFAM" id="SSF53448">
    <property type="entry name" value="Nucleotide-diphospho-sugar transferases"/>
    <property type="match status" value="1"/>
</dbReference>
<evidence type="ECO:0000256" key="2">
    <source>
        <dbReference type="ARBA" id="ARBA00022676"/>
    </source>
</evidence>
<evidence type="ECO:0000259" key="4">
    <source>
        <dbReference type="Pfam" id="PF00535"/>
    </source>
</evidence>
<evidence type="ECO:0000256" key="1">
    <source>
        <dbReference type="ARBA" id="ARBA00006739"/>
    </source>
</evidence>
<keyword evidence="3 5" id="KW-0808">Transferase</keyword>
<evidence type="ECO:0000256" key="3">
    <source>
        <dbReference type="ARBA" id="ARBA00022679"/>
    </source>
</evidence>
<dbReference type="Pfam" id="PF00535">
    <property type="entry name" value="Glycos_transf_2"/>
    <property type="match status" value="1"/>
</dbReference>
<dbReference type="InterPro" id="IPR029044">
    <property type="entry name" value="Nucleotide-diphossugar_trans"/>
</dbReference>
<accession>I4EDW5</accession>
<dbReference type="AlphaFoldDB" id="I4EDW5"/>
<evidence type="ECO:0000313" key="6">
    <source>
        <dbReference type="Proteomes" id="UP000004221"/>
    </source>
</evidence>
<keyword evidence="2" id="KW-0328">Glycosyltransferase</keyword>
<protein>
    <submittedName>
        <fullName evidence="5">Glycosyl transferase family 2</fullName>
    </submittedName>
</protein>
<sequence>MTNDGAKEGRHDRLDVSVVICAYTEERWDDLAAAIESVREQTSPPLEIIMVADHNSALRDRIRAEMPDVVAIENRYTRGLSGARNSGTVEARGEVIAFLDDDAVAAPDWLDWLVRGYDDQLVLGVGGVVEPNWLSGRPSWFPEEFDWVVGCAFRGMPERREPVQRIIGANMSIRREVFAAIGGFHSGLGRVGKRPVAGEETEFCIRAIQRWPRRYFLYEPKAKVDHRVPASRGCWEYFRSRCYAEGLSKALVSRLVGTGEGLASERSYAFRTLPRGALKGIGDGLFRRDPVGLARAGAIIAGLAVTTSGYLAGMTAAVPLGRPVAVSAPLPVTEDAR</sequence>
<proteinExistence type="inferred from homology"/>
<keyword evidence="6" id="KW-1185">Reference proteome</keyword>
<gene>
    <name evidence="5" type="ORF">NITHO_1640005</name>
</gene>
<dbReference type="InterPro" id="IPR001173">
    <property type="entry name" value="Glyco_trans_2-like"/>
</dbReference>
<organism evidence="5 6">
    <name type="scientific">Nitrolancea hollandica Lb</name>
    <dbReference type="NCBI Taxonomy" id="1129897"/>
    <lineage>
        <taxon>Bacteria</taxon>
        <taxon>Pseudomonadati</taxon>
        <taxon>Thermomicrobiota</taxon>
        <taxon>Thermomicrobia</taxon>
        <taxon>Sphaerobacterales</taxon>
        <taxon>Sphaerobacterineae</taxon>
        <taxon>Sphaerobacteraceae</taxon>
        <taxon>Nitrolancea</taxon>
    </lineage>
</organism>
<dbReference type="Proteomes" id="UP000004221">
    <property type="component" value="Unassembled WGS sequence"/>
</dbReference>